<evidence type="ECO:0000259" key="1">
    <source>
        <dbReference type="Pfam" id="PF01909"/>
    </source>
</evidence>
<feature type="domain" description="Polymerase nucleotidyl transferase" evidence="1">
    <location>
        <begin position="33"/>
        <end position="100"/>
    </location>
</feature>
<dbReference type="GO" id="GO:0016779">
    <property type="term" value="F:nucleotidyltransferase activity"/>
    <property type="evidence" value="ECO:0007669"/>
    <property type="project" value="InterPro"/>
</dbReference>
<dbReference type="CDD" id="cd05403">
    <property type="entry name" value="NT_KNTase_like"/>
    <property type="match status" value="1"/>
</dbReference>
<keyword evidence="3" id="KW-1185">Reference proteome</keyword>
<dbReference type="Gene3D" id="3.30.460.10">
    <property type="entry name" value="Beta Polymerase, domain 2"/>
    <property type="match status" value="1"/>
</dbReference>
<dbReference type="InterPro" id="IPR052548">
    <property type="entry name" value="Type_VII_TA_antitoxin"/>
</dbReference>
<evidence type="ECO:0000313" key="3">
    <source>
        <dbReference type="Proteomes" id="UP000705823"/>
    </source>
</evidence>
<gene>
    <name evidence="2" type="ORF">EGH24_09395</name>
</gene>
<dbReference type="EMBL" id="RKLU01000003">
    <property type="protein sequence ID" value="TQQ81325.1"/>
    <property type="molecule type" value="Genomic_DNA"/>
</dbReference>
<sequence length="118" mass="13024">MSTADERPSDGDRHTDAATAFVRRVRKANIDGLESLILFGSTARGEAAGLDSDVDFLVVVGEAADTDTVENTLRDIAYDVMLEYGPVVEVHTVSESTFEQRREHPFVRQAMRDGEMYG</sequence>
<organism evidence="2 3">
    <name type="scientific">Halonotius terrestris</name>
    <dbReference type="NCBI Taxonomy" id="2487750"/>
    <lineage>
        <taxon>Archaea</taxon>
        <taxon>Methanobacteriati</taxon>
        <taxon>Methanobacteriota</taxon>
        <taxon>Stenosarchaea group</taxon>
        <taxon>Halobacteria</taxon>
        <taxon>Halobacteriales</taxon>
        <taxon>Haloferacaceae</taxon>
        <taxon>Halonotius</taxon>
    </lineage>
</organism>
<protein>
    <submittedName>
        <fullName evidence="2">Nucleotidyltransferase domain-containing protein</fullName>
    </submittedName>
</protein>
<dbReference type="InterPro" id="IPR043519">
    <property type="entry name" value="NT_sf"/>
</dbReference>
<proteinExistence type="predicted"/>
<dbReference type="SUPFAM" id="SSF81301">
    <property type="entry name" value="Nucleotidyltransferase"/>
    <property type="match status" value="1"/>
</dbReference>
<dbReference type="OrthoDB" id="9287at2157"/>
<dbReference type="Proteomes" id="UP000705823">
    <property type="component" value="Unassembled WGS sequence"/>
</dbReference>
<accession>A0A8J8P7X1</accession>
<name>A0A8J8P7X1_9EURY</name>
<dbReference type="PANTHER" id="PTHR33933">
    <property type="entry name" value="NUCLEOTIDYLTRANSFERASE"/>
    <property type="match status" value="1"/>
</dbReference>
<dbReference type="RefSeq" id="WP_142979885.1">
    <property type="nucleotide sequence ID" value="NZ_RKLU01000003.1"/>
</dbReference>
<evidence type="ECO:0000313" key="2">
    <source>
        <dbReference type="EMBL" id="TQQ81325.1"/>
    </source>
</evidence>
<reference evidence="2" key="1">
    <citation type="submission" date="2019-02" db="EMBL/GenBank/DDBJ databases">
        <title>Halonotius sp. a new haloarchaeum isolated from saline soil.</title>
        <authorList>
            <person name="Duran-Viseras A."/>
            <person name="Sanchez-Porro C."/>
            <person name="Ventosa A."/>
        </authorList>
    </citation>
    <scope>NUCLEOTIDE SEQUENCE</scope>
    <source>
        <strain evidence="2">F15B</strain>
    </source>
</reference>
<dbReference type="AlphaFoldDB" id="A0A8J8P7X1"/>
<comment type="caution">
    <text evidence="2">The sequence shown here is derived from an EMBL/GenBank/DDBJ whole genome shotgun (WGS) entry which is preliminary data.</text>
</comment>
<dbReference type="Pfam" id="PF01909">
    <property type="entry name" value="NTP_transf_2"/>
    <property type="match status" value="1"/>
</dbReference>
<dbReference type="InterPro" id="IPR002934">
    <property type="entry name" value="Polymerase_NTP_transf_dom"/>
</dbReference>
<dbReference type="PANTHER" id="PTHR33933:SF1">
    <property type="entry name" value="PROTEIN ADENYLYLTRANSFERASE MNTA-RELATED"/>
    <property type="match status" value="1"/>
</dbReference>